<dbReference type="SUPFAM" id="SSF53474">
    <property type="entry name" value="alpha/beta-Hydrolases"/>
    <property type="match status" value="1"/>
</dbReference>
<dbReference type="Pfam" id="PF00756">
    <property type="entry name" value="Esterase"/>
    <property type="match status" value="1"/>
</dbReference>
<dbReference type="Proteomes" id="UP000019102">
    <property type="component" value="Unassembled WGS sequence"/>
</dbReference>
<protein>
    <submittedName>
        <fullName evidence="1">Acetyl esterase YjcH</fullName>
    </submittedName>
</protein>
<dbReference type="InterPro" id="IPR029058">
    <property type="entry name" value="AB_hydrolase_fold"/>
</dbReference>
<dbReference type="STRING" id="1298598.JCM21714_3411"/>
<reference evidence="1 2" key="1">
    <citation type="journal article" date="2014" name="Genome Announc.">
        <title>Draft Genome Sequence of the Boron-Tolerant and Moderately Halotolerant Bacterium Gracilibacillus boraciitolerans JCM 21714T.</title>
        <authorList>
            <person name="Ahmed I."/>
            <person name="Oshima K."/>
            <person name="Suda W."/>
            <person name="Kitamura K."/>
            <person name="Iida T."/>
            <person name="Ohmori Y."/>
            <person name="Fujiwara T."/>
            <person name="Hattori M."/>
            <person name="Ohkuma M."/>
        </authorList>
    </citation>
    <scope>NUCLEOTIDE SEQUENCE [LARGE SCALE GENOMIC DNA]</scope>
    <source>
        <strain evidence="1 2">JCM 21714</strain>
    </source>
</reference>
<dbReference type="EMBL" id="BAVS01000021">
    <property type="protein sequence ID" value="GAE94271.1"/>
    <property type="molecule type" value="Genomic_DNA"/>
</dbReference>
<comment type="caution">
    <text evidence="1">The sequence shown here is derived from an EMBL/GenBank/DDBJ whole genome shotgun (WGS) entry which is preliminary data.</text>
</comment>
<gene>
    <name evidence="1" type="ORF">JCM21714_3411</name>
</gene>
<dbReference type="RefSeq" id="WP_035724803.1">
    <property type="nucleotide sequence ID" value="NZ_BAVS01000021.1"/>
</dbReference>
<dbReference type="AlphaFoldDB" id="W4VM64"/>
<proteinExistence type="predicted"/>
<dbReference type="eggNOG" id="COG2382">
    <property type="taxonomic scope" value="Bacteria"/>
</dbReference>
<dbReference type="InterPro" id="IPR000801">
    <property type="entry name" value="Esterase-like"/>
</dbReference>
<sequence>MRRKGSMEDAIIKSDYLKEEIKLKWYLPEGFTPFKDYQLCVMQDGDDYFQIGRVATLSDQLHDDMEIESTIFAGIHYKNKYDRIDKYHPEGKRNHEYILFLVKEAIPFLEDTLHISPIKRALMGDSLAGTLAFMVASQFPNTFDTVIMQSPFVNETVLTQAAKTNLYHNLEVFHSIGTEETEVHTTSGEVSDFLVPNRRLNQLLDGTLESYQYLEAAGNHTWTYWQKDLKQILINMLG</sequence>
<dbReference type="OrthoDB" id="9803578at2"/>
<dbReference type="Gene3D" id="3.40.50.1820">
    <property type="entry name" value="alpha/beta hydrolase"/>
    <property type="match status" value="1"/>
</dbReference>
<dbReference type="PANTHER" id="PTHR48098">
    <property type="entry name" value="ENTEROCHELIN ESTERASE-RELATED"/>
    <property type="match status" value="1"/>
</dbReference>
<accession>W4VM64</accession>
<organism evidence="1 2">
    <name type="scientific">Gracilibacillus boraciitolerans JCM 21714</name>
    <dbReference type="NCBI Taxonomy" id="1298598"/>
    <lineage>
        <taxon>Bacteria</taxon>
        <taxon>Bacillati</taxon>
        <taxon>Bacillota</taxon>
        <taxon>Bacilli</taxon>
        <taxon>Bacillales</taxon>
        <taxon>Bacillaceae</taxon>
        <taxon>Gracilibacillus</taxon>
    </lineage>
</organism>
<evidence type="ECO:0000313" key="1">
    <source>
        <dbReference type="EMBL" id="GAE94271.1"/>
    </source>
</evidence>
<evidence type="ECO:0000313" key="2">
    <source>
        <dbReference type="Proteomes" id="UP000019102"/>
    </source>
</evidence>
<keyword evidence="2" id="KW-1185">Reference proteome</keyword>
<name>W4VM64_9BACI</name>
<dbReference type="InterPro" id="IPR050583">
    <property type="entry name" value="Mycobacterial_A85_antigen"/>
</dbReference>
<dbReference type="PANTHER" id="PTHR48098:SF3">
    <property type="entry name" value="IRON(III) ENTEROBACTIN ESTERASE"/>
    <property type="match status" value="1"/>
</dbReference>